<sequence length="262" mass="30858">MNNYTNRNTARRYVAHVSVLGTTQIHLRNPYTIAWWSAAFPGFGHLLLSKYLRGFVLFIWEVIVNIQSNVNWAIIYSFQGNIDMAIDVLDTRWLLVYLPVYFFGIWDSYRTTVDMNKVYILADREEHSFNTFSIGSLEINYLDKRNPVMAAIWSLFVPGLGQLYIHRIVTAFFIISWVVIFFYFSHILEAVVLLYLGEVQQATSVLNGQWFLMLPSTYGFAIYDAYMNTVENNKLYEREQRRFLKDNYQNPDFRILKGQKVK</sequence>
<reference evidence="2 3" key="1">
    <citation type="submission" date="2021-03" db="EMBL/GenBank/DDBJ databases">
        <title>Genomic Encyclopedia of Type Strains, Phase IV (KMG-IV): sequencing the most valuable type-strain genomes for metagenomic binning, comparative biology and taxonomic classification.</title>
        <authorList>
            <person name="Goeker M."/>
        </authorList>
    </citation>
    <scope>NUCLEOTIDE SEQUENCE [LARGE SCALE GENOMIC DNA]</scope>
    <source>
        <strain evidence="2 3">DSM 25609</strain>
    </source>
</reference>
<evidence type="ECO:0000313" key="3">
    <source>
        <dbReference type="Proteomes" id="UP001519345"/>
    </source>
</evidence>
<comment type="caution">
    <text evidence="2">The sequence shown here is derived from an EMBL/GenBank/DDBJ whole genome shotgun (WGS) entry which is preliminary data.</text>
</comment>
<keyword evidence="1" id="KW-1133">Transmembrane helix</keyword>
<protein>
    <submittedName>
        <fullName evidence="2">TM2 domain-containing membrane protein YozV</fullName>
    </submittedName>
</protein>
<gene>
    <name evidence="2" type="ORF">J2Z83_002334</name>
</gene>
<organism evidence="2 3">
    <name type="scientific">Virgibacillus natechei</name>
    <dbReference type="NCBI Taxonomy" id="1216297"/>
    <lineage>
        <taxon>Bacteria</taxon>
        <taxon>Bacillati</taxon>
        <taxon>Bacillota</taxon>
        <taxon>Bacilli</taxon>
        <taxon>Bacillales</taxon>
        <taxon>Bacillaceae</taxon>
        <taxon>Virgibacillus</taxon>
    </lineage>
</organism>
<accession>A0ABS4IGZ6</accession>
<name>A0ABS4IGZ6_9BACI</name>
<dbReference type="Proteomes" id="UP001519345">
    <property type="component" value="Unassembled WGS sequence"/>
</dbReference>
<dbReference type="EMBL" id="JAGGKX010000011">
    <property type="protein sequence ID" value="MBP1970216.1"/>
    <property type="molecule type" value="Genomic_DNA"/>
</dbReference>
<keyword evidence="1" id="KW-0472">Membrane</keyword>
<feature type="transmembrane region" description="Helical" evidence="1">
    <location>
        <begin position="91"/>
        <end position="109"/>
    </location>
</feature>
<feature type="transmembrane region" description="Helical" evidence="1">
    <location>
        <begin position="171"/>
        <end position="196"/>
    </location>
</feature>
<feature type="transmembrane region" description="Helical" evidence="1">
    <location>
        <begin position="55"/>
        <end position="79"/>
    </location>
</feature>
<dbReference type="RefSeq" id="WP_209463357.1">
    <property type="nucleotide sequence ID" value="NZ_CP110224.1"/>
</dbReference>
<keyword evidence="1" id="KW-0812">Transmembrane</keyword>
<evidence type="ECO:0000256" key="1">
    <source>
        <dbReference type="SAM" id="Phobius"/>
    </source>
</evidence>
<evidence type="ECO:0000313" key="2">
    <source>
        <dbReference type="EMBL" id="MBP1970216.1"/>
    </source>
</evidence>
<proteinExistence type="predicted"/>
<keyword evidence="3" id="KW-1185">Reference proteome</keyword>